<gene>
    <name evidence="10 13" type="primary">hisH</name>
</gene>
<comment type="subcellular location">
    <subcellularLocation>
        <location evidence="10">Cytoplasm</location>
    </subcellularLocation>
</comment>
<keyword evidence="5 10" id="KW-0315">Glutamine amidotransferase</keyword>
<dbReference type="PANTHER" id="PTHR42701:SF1">
    <property type="entry name" value="IMIDAZOLE GLYCEROL PHOSPHATE SYNTHASE SUBUNIT HISH"/>
    <property type="match status" value="1"/>
</dbReference>
<evidence type="ECO:0000259" key="12">
    <source>
        <dbReference type="Pfam" id="PF00117"/>
    </source>
</evidence>
<dbReference type="UniPathway" id="UPA00031">
    <property type="reaction ID" value="UER00010"/>
</dbReference>
<evidence type="ECO:0000313" key="13">
    <source>
        <dbReference type="EMBL" id="AIU44586.1"/>
    </source>
</evidence>
<dbReference type="InterPro" id="IPR029062">
    <property type="entry name" value="Class_I_gatase-like"/>
</dbReference>
<evidence type="ECO:0000256" key="11">
    <source>
        <dbReference type="PIRSR" id="PIRSR000495-1"/>
    </source>
</evidence>
<protein>
    <recommendedName>
        <fullName evidence="10">Imidazole glycerol phosphate synthase subunit HisH</fullName>
        <ecNumber evidence="10">4.3.2.10</ecNumber>
    </recommendedName>
    <alternativeName>
        <fullName evidence="10">IGP synthase glutaminase subunit</fullName>
        <ecNumber evidence="10">3.5.1.2</ecNumber>
    </alternativeName>
    <alternativeName>
        <fullName evidence="10">IGP synthase subunit HisH</fullName>
    </alternativeName>
    <alternativeName>
        <fullName evidence="10">ImGP synthase subunit HisH</fullName>
        <shortName evidence="10">IGPS subunit HisH</shortName>
    </alternativeName>
</protein>
<dbReference type="PIRSF" id="PIRSF000495">
    <property type="entry name" value="Amidotransf_hisH"/>
    <property type="match status" value="1"/>
</dbReference>
<dbReference type="GO" id="GO:0000105">
    <property type="term" value="P:L-histidine biosynthetic process"/>
    <property type="evidence" value="ECO:0007669"/>
    <property type="project" value="UniProtKB-UniRule"/>
</dbReference>
<geneLocation type="plastid" evidence="13"/>
<comment type="pathway">
    <text evidence="1 10">Amino-acid biosynthesis; L-histidine biosynthesis; L-histidine from 5-phospho-alpha-D-ribose 1-diphosphate: step 5/9.</text>
</comment>
<dbReference type="GO" id="GO:0005737">
    <property type="term" value="C:cytoplasm"/>
    <property type="evidence" value="ECO:0007669"/>
    <property type="project" value="UniProtKB-SubCell"/>
</dbReference>
<evidence type="ECO:0000256" key="9">
    <source>
        <dbReference type="ARBA" id="ARBA00049534"/>
    </source>
</evidence>
<dbReference type="InterPro" id="IPR017926">
    <property type="entry name" value="GATASE"/>
</dbReference>
<comment type="function">
    <text evidence="10">IGPS catalyzes the conversion of PRFAR and glutamine to IGP, AICAR and glutamate. The HisH subunit catalyzes the hydrolysis of glutamine to glutamate and ammonia as part of the synthesis of IGP and AICAR. The resulting ammonia molecule is channeled to the active site of HisF.</text>
</comment>
<organism evidence="13">
    <name type="scientific">Cyanophora paradoxa</name>
    <dbReference type="NCBI Taxonomy" id="2762"/>
    <lineage>
        <taxon>Eukaryota</taxon>
        <taxon>Glaucocystophyceae</taxon>
        <taxon>Cyanophorales</taxon>
        <taxon>Cyanophoraceae</taxon>
        <taxon>Cyanophora</taxon>
    </lineage>
</organism>
<name>A0A097PBI0_CYAPA</name>
<dbReference type="Gene3D" id="3.40.50.880">
    <property type="match status" value="1"/>
</dbReference>
<evidence type="ECO:0000256" key="7">
    <source>
        <dbReference type="ARBA" id="ARBA00023239"/>
    </source>
</evidence>
<reference evidence="13" key="1">
    <citation type="journal article" date="2014" name="Mol. Phylogenet. Evol.">
        <title>Nucleotide substitution analyses of the glaucophyte Cyanophora suggest an ancestrally lower mutation rate in plastid vs mitochondrial DNA for the Archaeplastida.</title>
        <authorList>
            <person name="Smith D.R."/>
            <person name="Jackson C.J."/>
            <person name="Reyes-Prieto A."/>
        </authorList>
    </citation>
    <scope>NUCLEOTIDE SEQUENCE</scope>
    <source>
        <strain evidence="13">NIES-763</strain>
    </source>
</reference>
<dbReference type="GO" id="GO:0004359">
    <property type="term" value="F:glutaminase activity"/>
    <property type="evidence" value="ECO:0007669"/>
    <property type="project" value="UniProtKB-EC"/>
</dbReference>
<dbReference type="EC" id="3.5.1.2" evidence="10"/>
<dbReference type="CDD" id="cd01748">
    <property type="entry name" value="GATase1_IGP_Synthase"/>
    <property type="match status" value="1"/>
</dbReference>
<keyword evidence="3 10" id="KW-0028">Amino-acid biosynthesis</keyword>
<comment type="subunit">
    <text evidence="2 10">Heterodimer of HisH and HisF.</text>
</comment>
<dbReference type="SUPFAM" id="SSF52317">
    <property type="entry name" value="Class I glutamine amidotransferase-like"/>
    <property type="match status" value="1"/>
</dbReference>
<dbReference type="HAMAP" id="MF_00278">
    <property type="entry name" value="HisH"/>
    <property type="match status" value="1"/>
</dbReference>
<dbReference type="PROSITE" id="PS51273">
    <property type="entry name" value="GATASE_TYPE_1"/>
    <property type="match status" value="1"/>
</dbReference>
<feature type="domain" description="Glutamine amidotransferase" evidence="12">
    <location>
        <begin position="14"/>
        <end position="210"/>
    </location>
</feature>
<evidence type="ECO:0000256" key="3">
    <source>
        <dbReference type="ARBA" id="ARBA00022605"/>
    </source>
</evidence>
<dbReference type="Pfam" id="PF00117">
    <property type="entry name" value="GATase"/>
    <property type="match status" value="1"/>
</dbReference>
<dbReference type="EC" id="4.3.2.10" evidence="10"/>
<keyword evidence="6 10" id="KW-0368">Histidine biosynthesis</keyword>
<dbReference type="AlphaFoldDB" id="A0A097PBI0"/>
<feature type="active site" evidence="10 11">
    <location>
        <position position="196"/>
    </location>
</feature>
<proteinExistence type="inferred from homology"/>
<accession>A0A097PBI0</accession>
<evidence type="ECO:0000256" key="4">
    <source>
        <dbReference type="ARBA" id="ARBA00022801"/>
    </source>
</evidence>
<dbReference type="EMBL" id="KM198929">
    <property type="protein sequence ID" value="AIU44586.1"/>
    <property type="molecule type" value="Genomic_DNA"/>
</dbReference>
<dbReference type="PANTHER" id="PTHR42701">
    <property type="entry name" value="IMIDAZOLE GLYCEROL PHOSPHATE SYNTHASE SUBUNIT HISH"/>
    <property type="match status" value="1"/>
</dbReference>
<comment type="catalytic activity">
    <reaction evidence="8 10">
        <text>5-[(5-phospho-1-deoxy-D-ribulos-1-ylimino)methylamino]-1-(5-phospho-beta-D-ribosyl)imidazole-4-carboxamide + L-glutamine = D-erythro-1-(imidazol-4-yl)glycerol 3-phosphate + 5-amino-1-(5-phospho-beta-D-ribosyl)imidazole-4-carboxamide + L-glutamate + H(+)</text>
        <dbReference type="Rhea" id="RHEA:24793"/>
        <dbReference type="ChEBI" id="CHEBI:15378"/>
        <dbReference type="ChEBI" id="CHEBI:29985"/>
        <dbReference type="ChEBI" id="CHEBI:58278"/>
        <dbReference type="ChEBI" id="CHEBI:58359"/>
        <dbReference type="ChEBI" id="CHEBI:58475"/>
        <dbReference type="ChEBI" id="CHEBI:58525"/>
        <dbReference type="EC" id="4.3.2.10"/>
    </reaction>
</comment>
<keyword evidence="4 10" id="KW-0378">Hydrolase</keyword>
<sequence>MINSKTNSPIEISIIDYQMGNLYSVCKGIERSGGIPKIINSAKEIKKADALILPGVGSFDPAMRQLKKQDLINPLKEAIYEKKPFLGICLGLHLLFEDSEEGIEPGLGILSGSVKRIKNEPDITIPHMGWNQLQLTNPKCYLWNGLTKYPWVYFVHSYFAQPKNPNVIAAAVTHGTQQVTAAIQYENISAVQFHPEKSAAIGLHMLNNFVQQN</sequence>
<feature type="active site" description="Nucleophile" evidence="10 11">
    <location>
        <position position="89"/>
    </location>
</feature>
<evidence type="ECO:0000256" key="6">
    <source>
        <dbReference type="ARBA" id="ARBA00023102"/>
    </source>
</evidence>
<evidence type="ECO:0000256" key="5">
    <source>
        <dbReference type="ARBA" id="ARBA00022962"/>
    </source>
</evidence>
<keyword evidence="13" id="KW-0934">Plastid</keyword>
<dbReference type="InterPro" id="IPR010139">
    <property type="entry name" value="Imidazole-glycPsynth_HisH"/>
</dbReference>
<dbReference type="NCBIfam" id="TIGR01855">
    <property type="entry name" value="IMP_synth_hisH"/>
    <property type="match status" value="1"/>
</dbReference>
<comment type="catalytic activity">
    <reaction evidence="9 10">
        <text>L-glutamine + H2O = L-glutamate + NH4(+)</text>
        <dbReference type="Rhea" id="RHEA:15889"/>
        <dbReference type="ChEBI" id="CHEBI:15377"/>
        <dbReference type="ChEBI" id="CHEBI:28938"/>
        <dbReference type="ChEBI" id="CHEBI:29985"/>
        <dbReference type="ChEBI" id="CHEBI:58359"/>
        <dbReference type="EC" id="3.5.1.2"/>
    </reaction>
</comment>
<keyword evidence="10" id="KW-0963">Cytoplasm</keyword>
<evidence type="ECO:0000256" key="1">
    <source>
        <dbReference type="ARBA" id="ARBA00005091"/>
    </source>
</evidence>
<keyword evidence="7 10" id="KW-0456">Lyase</keyword>
<feature type="active site" evidence="10 11">
    <location>
        <position position="194"/>
    </location>
</feature>
<dbReference type="GO" id="GO:0016829">
    <property type="term" value="F:lyase activity"/>
    <property type="evidence" value="ECO:0007669"/>
    <property type="project" value="UniProtKB-KW"/>
</dbReference>
<evidence type="ECO:0000256" key="2">
    <source>
        <dbReference type="ARBA" id="ARBA00011152"/>
    </source>
</evidence>
<evidence type="ECO:0000256" key="8">
    <source>
        <dbReference type="ARBA" id="ARBA00047838"/>
    </source>
</evidence>
<evidence type="ECO:0000256" key="10">
    <source>
        <dbReference type="HAMAP-Rule" id="MF_00278"/>
    </source>
</evidence>
<dbReference type="GO" id="GO:0000107">
    <property type="term" value="F:imidazoleglycerol-phosphate synthase activity"/>
    <property type="evidence" value="ECO:0007669"/>
    <property type="project" value="UniProtKB-UniRule"/>
</dbReference>
<reference evidence="13" key="2">
    <citation type="submission" date="2014-07" db="EMBL/GenBank/DDBJ databases">
        <authorList>
            <person name="David S.R."/>
            <person name="Jackson C.J."/>
            <person name="Adrian R.-P."/>
        </authorList>
    </citation>
    <scope>NUCLEOTIDE SEQUENCE</scope>
    <source>
        <strain evidence="13">NIES-763</strain>
    </source>
</reference>